<dbReference type="AlphaFoldDB" id="A0A5D0CNS8"/>
<dbReference type="RefSeq" id="WP_148454828.1">
    <property type="nucleotide sequence ID" value="NZ_VSDO01000004.1"/>
</dbReference>
<dbReference type="Proteomes" id="UP000325218">
    <property type="component" value="Unassembled WGS sequence"/>
</dbReference>
<dbReference type="EMBL" id="VSDO01000004">
    <property type="protein sequence ID" value="TYA11220.1"/>
    <property type="molecule type" value="Genomic_DNA"/>
</dbReference>
<comment type="caution">
    <text evidence="1">The sequence shown here is derived from an EMBL/GenBank/DDBJ whole genome shotgun (WGS) entry which is preliminary data.</text>
</comment>
<evidence type="ECO:0000313" key="2">
    <source>
        <dbReference type="Proteomes" id="UP000325218"/>
    </source>
</evidence>
<sequence>MKKNSVYCIDNSDRTEVESSHRGYRDDIFVCVDGQIFNVIIYDIVRLQQDFETRIQEEQYFDIEPNIVLVREVKRENIIFTLEKL</sequence>
<reference evidence="1 2" key="1">
    <citation type="submission" date="2019-08" db="EMBL/GenBank/DDBJ databases">
        <title>Genome sequencing of Paenibacillus faecis DSM 23593(T).</title>
        <authorList>
            <person name="Kook J.-K."/>
            <person name="Park S.-N."/>
            <person name="Lim Y.K."/>
        </authorList>
    </citation>
    <scope>NUCLEOTIDE SEQUENCE [LARGE SCALE GENOMIC DNA]</scope>
    <source>
        <strain evidence="1 2">DSM 23593</strain>
    </source>
</reference>
<protein>
    <submittedName>
        <fullName evidence="1">Uncharacterized protein</fullName>
    </submittedName>
</protein>
<name>A0A5D0CNS8_9BACL</name>
<proteinExistence type="predicted"/>
<evidence type="ECO:0000313" key="1">
    <source>
        <dbReference type="EMBL" id="TYA11220.1"/>
    </source>
</evidence>
<accession>A0A5D0CNS8</accession>
<organism evidence="1 2">
    <name type="scientific">Paenibacillus faecis</name>
    <dbReference type="NCBI Taxonomy" id="862114"/>
    <lineage>
        <taxon>Bacteria</taxon>
        <taxon>Bacillati</taxon>
        <taxon>Bacillota</taxon>
        <taxon>Bacilli</taxon>
        <taxon>Bacillales</taxon>
        <taxon>Paenibacillaceae</taxon>
        <taxon>Paenibacillus</taxon>
    </lineage>
</organism>
<keyword evidence="2" id="KW-1185">Reference proteome</keyword>
<dbReference type="OrthoDB" id="2474323at2"/>
<gene>
    <name evidence="1" type="ORF">FRY98_18795</name>
</gene>